<proteinExistence type="predicted"/>
<evidence type="ECO:0000313" key="2">
    <source>
        <dbReference type="Proteomes" id="UP000026739"/>
    </source>
</evidence>
<dbReference type="EMBL" id="AZQQ01000109">
    <property type="protein sequence ID" value="KDD65433.1"/>
    <property type="molecule type" value="Genomic_DNA"/>
</dbReference>
<accession>A0A059KTL1</accession>
<gene>
    <name evidence="1" type="ORF">V466_29765</name>
</gene>
<comment type="caution">
    <text evidence="1">The sequence shown here is derived from an EMBL/GenBank/DDBJ whole genome shotgun (WGS) entry which is preliminary data.</text>
</comment>
<reference evidence="1 2" key="1">
    <citation type="submission" date="2013-12" db="EMBL/GenBank/DDBJ databases">
        <authorList>
            <person name="Formusa P.A."/>
            <person name="Habash M."/>
            <person name="Lee H."/>
            <person name="Trevors J.T."/>
        </authorList>
    </citation>
    <scope>NUCLEOTIDE SEQUENCE [LARGE SCALE GENOMIC DNA]</scope>
    <source>
        <strain evidence="1 2">PD30</strain>
    </source>
</reference>
<evidence type="ECO:0000313" key="1">
    <source>
        <dbReference type="EMBL" id="KDD65433.1"/>
    </source>
</evidence>
<name>A0A059KTL1_9PSED</name>
<sequence>MSKADQLAAKLKQTQYSSADTTHCADQQIDSWPAQVYELYHLIEAWLAPLSEAGLNIRRVPTHVFERHPDGATYDYAIDQLLIEGNHHSITFDPVARFTEDGAGRVEIRTQGKALSMLRTVSEHGETQWWLQAIDQSGQQPDAIAMTEDTLLSVVQEGLQL</sequence>
<dbReference type="Proteomes" id="UP000026739">
    <property type="component" value="Unassembled WGS sequence"/>
</dbReference>
<organism evidence="1 2">
    <name type="scientific">Pseudomonas mandelii PD30</name>
    <dbReference type="NCBI Taxonomy" id="1419583"/>
    <lineage>
        <taxon>Bacteria</taxon>
        <taxon>Pseudomonadati</taxon>
        <taxon>Pseudomonadota</taxon>
        <taxon>Gammaproteobacteria</taxon>
        <taxon>Pseudomonadales</taxon>
        <taxon>Pseudomonadaceae</taxon>
        <taxon>Pseudomonas</taxon>
    </lineage>
</organism>
<dbReference type="RefSeq" id="WP_033061871.1">
    <property type="nucleotide sequence ID" value="NZ_AZQQ01000109.1"/>
</dbReference>
<protein>
    <submittedName>
        <fullName evidence="1">Uncharacterized protein</fullName>
    </submittedName>
</protein>
<dbReference type="AlphaFoldDB" id="A0A059KTL1"/>
<dbReference type="eggNOG" id="ENOG5031U44">
    <property type="taxonomic scope" value="Bacteria"/>
</dbReference>